<dbReference type="EMBL" id="JYDO01000001">
    <property type="protein sequence ID" value="KRZ80825.1"/>
    <property type="molecule type" value="Genomic_DNA"/>
</dbReference>
<accession>A0A0V1N9Z8</accession>
<sequence length="66" mass="7737">MFNMSTCVWPFERSHFRVFDNTNGLLLQCLDDKVIDSCHKTRWTNAGNIFQVNEMKKLSAVINEIE</sequence>
<reference evidence="1 2" key="1">
    <citation type="submission" date="2015-01" db="EMBL/GenBank/DDBJ databases">
        <title>Evolution of Trichinella species and genotypes.</title>
        <authorList>
            <person name="Korhonen P.K."/>
            <person name="Edoardo P."/>
            <person name="Giuseppe L.R."/>
            <person name="Gasser R.B."/>
        </authorList>
    </citation>
    <scope>NUCLEOTIDE SEQUENCE [LARGE SCALE GENOMIC DNA]</scope>
    <source>
        <strain evidence="1">ISS1980</strain>
    </source>
</reference>
<keyword evidence="2" id="KW-1185">Reference proteome</keyword>
<organism evidence="1 2">
    <name type="scientific">Trichinella papuae</name>
    <dbReference type="NCBI Taxonomy" id="268474"/>
    <lineage>
        <taxon>Eukaryota</taxon>
        <taxon>Metazoa</taxon>
        <taxon>Ecdysozoa</taxon>
        <taxon>Nematoda</taxon>
        <taxon>Enoplea</taxon>
        <taxon>Dorylaimia</taxon>
        <taxon>Trichinellida</taxon>
        <taxon>Trichinellidae</taxon>
        <taxon>Trichinella</taxon>
    </lineage>
</organism>
<name>A0A0V1N9Z8_9BILA</name>
<comment type="caution">
    <text evidence="1">The sequence shown here is derived from an EMBL/GenBank/DDBJ whole genome shotgun (WGS) entry which is preliminary data.</text>
</comment>
<evidence type="ECO:0000313" key="2">
    <source>
        <dbReference type="Proteomes" id="UP000054843"/>
    </source>
</evidence>
<evidence type="ECO:0000313" key="1">
    <source>
        <dbReference type="EMBL" id="KRZ80825.1"/>
    </source>
</evidence>
<dbReference type="Proteomes" id="UP000054843">
    <property type="component" value="Unassembled WGS sequence"/>
</dbReference>
<gene>
    <name evidence="1" type="ORF">T10_752</name>
</gene>
<proteinExistence type="predicted"/>
<dbReference type="AlphaFoldDB" id="A0A0V1N9Z8"/>
<protein>
    <submittedName>
        <fullName evidence="1">Uncharacterized protein</fullName>
    </submittedName>
</protein>